<dbReference type="OrthoDB" id="2331083at2759"/>
<dbReference type="GO" id="GO:0003824">
    <property type="term" value="F:catalytic activity"/>
    <property type="evidence" value="ECO:0007669"/>
    <property type="project" value="InterPro"/>
</dbReference>
<proteinExistence type="predicted"/>
<keyword evidence="3" id="KW-1185">Reference proteome</keyword>
<reference evidence="2" key="1">
    <citation type="journal article" date="2021" name="Genome Biol. Evol.">
        <title>The assembled and annotated genome of the fairy-ring fungus Marasmius oreades.</title>
        <authorList>
            <person name="Hiltunen M."/>
            <person name="Ament-Velasquez S.L."/>
            <person name="Johannesson H."/>
        </authorList>
    </citation>
    <scope>NUCLEOTIDE SEQUENCE</scope>
    <source>
        <strain evidence="2">03SP1</strain>
    </source>
</reference>
<dbReference type="Gene3D" id="3.40.50.1580">
    <property type="entry name" value="Nucleoside phosphorylase domain"/>
    <property type="match status" value="1"/>
</dbReference>
<evidence type="ECO:0000313" key="2">
    <source>
        <dbReference type="EMBL" id="KAG7087705.1"/>
    </source>
</evidence>
<name>A0A9P7RQ96_9AGAR</name>
<dbReference type="InterPro" id="IPR035994">
    <property type="entry name" value="Nucleoside_phosphorylase_sf"/>
</dbReference>
<dbReference type="KEGG" id="more:E1B28_013652"/>
<dbReference type="PANTHER" id="PTHR38643">
    <property type="entry name" value="PURINE NUCLEOSIDE PERMEASE C285.05-RELATED"/>
    <property type="match status" value="1"/>
</dbReference>
<dbReference type="AlphaFoldDB" id="A0A9P7RQ96"/>
<comment type="caution">
    <text evidence="2">The sequence shown here is derived from an EMBL/GenBank/DDBJ whole genome shotgun (WGS) entry which is preliminary data.</text>
</comment>
<evidence type="ECO:0000313" key="3">
    <source>
        <dbReference type="Proteomes" id="UP001049176"/>
    </source>
</evidence>
<accession>A0A9P7RQ96</accession>
<protein>
    <recommendedName>
        <fullName evidence="4">Purine nucleoside permease</fullName>
    </recommendedName>
</protein>
<feature type="signal peptide" evidence="1">
    <location>
        <begin position="1"/>
        <end position="20"/>
    </location>
</feature>
<dbReference type="PANTHER" id="PTHR38643:SF1">
    <property type="entry name" value="PURINE NUCLEOSIDE PERMEASE C285.05-RELATED"/>
    <property type="match status" value="1"/>
</dbReference>
<evidence type="ECO:0008006" key="4">
    <source>
        <dbReference type="Google" id="ProtNLM"/>
    </source>
</evidence>
<evidence type="ECO:0000256" key="1">
    <source>
        <dbReference type="SAM" id="SignalP"/>
    </source>
</evidence>
<dbReference type="RefSeq" id="XP_043004176.1">
    <property type="nucleotide sequence ID" value="XM_043158821.1"/>
</dbReference>
<keyword evidence="1" id="KW-0732">Signal</keyword>
<feature type="chain" id="PRO_5040382339" description="Purine nucleoside permease" evidence="1">
    <location>
        <begin position="21"/>
        <end position="402"/>
    </location>
</feature>
<dbReference type="InterPro" id="IPR009486">
    <property type="entry name" value="Pur_nuclsid_perm"/>
</dbReference>
<organism evidence="2 3">
    <name type="scientific">Marasmius oreades</name>
    <name type="common">fairy-ring Marasmius</name>
    <dbReference type="NCBI Taxonomy" id="181124"/>
    <lineage>
        <taxon>Eukaryota</taxon>
        <taxon>Fungi</taxon>
        <taxon>Dikarya</taxon>
        <taxon>Basidiomycota</taxon>
        <taxon>Agaricomycotina</taxon>
        <taxon>Agaricomycetes</taxon>
        <taxon>Agaricomycetidae</taxon>
        <taxon>Agaricales</taxon>
        <taxon>Marasmiineae</taxon>
        <taxon>Marasmiaceae</taxon>
        <taxon>Marasmius</taxon>
    </lineage>
</organism>
<gene>
    <name evidence="2" type="ORF">E1B28_013652</name>
</gene>
<dbReference type="Pfam" id="PF06516">
    <property type="entry name" value="NUP"/>
    <property type="match status" value="1"/>
</dbReference>
<dbReference type="GO" id="GO:0005783">
    <property type="term" value="C:endoplasmic reticulum"/>
    <property type="evidence" value="ECO:0007669"/>
    <property type="project" value="TreeGrafter"/>
</dbReference>
<sequence length="402" mass="43513">MVHLSFGPFVCLAFSALSLAANVPPTTSGTQALDYPPGDKIAPKVFIFSMFKEEEDVWYNIPEFDVLARNITVPGLSPLFPEAHCTEDGSICHMTIGEGEINAAASVTSLIYSTIFDLRRTYVLIAGIAGGNPKLVTTGSVTFARYAVQVALQYEVDAREIPSSFTTGYFGQGTTAPGQYPSELYGTEVFEVNDALRRIALDFAQKANLSDSQEAQAYRSNYNTSSVFSAATQPPGFALCDTATADTYWAGNLLAEAFENTTTLWTNETGVYCSTQQEDNATLESLLRGNISGSLDFSRVMIMRTISDFDRQFPGQEAVDNLSVDQAGFDISVTNIYLAGVQIVLGIVNGWERQFKDGVNPDNYVGDILGSLGGQPDFGPGNVFEGGKAPSGSSLRRRRIRI</sequence>
<dbReference type="GeneID" id="66082727"/>
<dbReference type="EMBL" id="CM032189">
    <property type="protein sequence ID" value="KAG7087705.1"/>
    <property type="molecule type" value="Genomic_DNA"/>
</dbReference>
<dbReference type="Proteomes" id="UP001049176">
    <property type="component" value="Chromosome 9"/>
</dbReference>
<dbReference type="GO" id="GO:0009116">
    <property type="term" value="P:nucleoside metabolic process"/>
    <property type="evidence" value="ECO:0007669"/>
    <property type="project" value="InterPro"/>
</dbReference>
<dbReference type="GO" id="GO:0055085">
    <property type="term" value="P:transmembrane transport"/>
    <property type="evidence" value="ECO:0007669"/>
    <property type="project" value="InterPro"/>
</dbReference>